<proteinExistence type="predicted"/>
<organism evidence="1 2">
    <name type="scientific">Jatropha curcas</name>
    <name type="common">Barbados nut</name>
    <dbReference type="NCBI Taxonomy" id="180498"/>
    <lineage>
        <taxon>Eukaryota</taxon>
        <taxon>Viridiplantae</taxon>
        <taxon>Streptophyta</taxon>
        <taxon>Embryophyta</taxon>
        <taxon>Tracheophyta</taxon>
        <taxon>Spermatophyta</taxon>
        <taxon>Magnoliopsida</taxon>
        <taxon>eudicotyledons</taxon>
        <taxon>Gunneridae</taxon>
        <taxon>Pentapetalae</taxon>
        <taxon>rosids</taxon>
        <taxon>fabids</taxon>
        <taxon>Malpighiales</taxon>
        <taxon>Euphorbiaceae</taxon>
        <taxon>Crotonoideae</taxon>
        <taxon>Jatropheae</taxon>
        <taxon>Jatropha</taxon>
    </lineage>
</organism>
<reference evidence="1 2" key="1">
    <citation type="journal article" date="2014" name="PLoS ONE">
        <title>Global Analysis of Gene Expression Profiles in Physic Nut (Jatropha curcas L.) Seedlings Exposed to Salt Stress.</title>
        <authorList>
            <person name="Zhang L."/>
            <person name="Zhang C."/>
            <person name="Wu P."/>
            <person name="Chen Y."/>
            <person name="Li M."/>
            <person name="Jiang H."/>
            <person name="Wu G."/>
        </authorList>
    </citation>
    <scope>NUCLEOTIDE SEQUENCE [LARGE SCALE GENOMIC DNA]</scope>
    <source>
        <strain evidence="2">cv. GZQX0401</strain>
        <tissue evidence="1">Young leaves</tissue>
    </source>
</reference>
<evidence type="ECO:0000313" key="2">
    <source>
        <dbReference type="Proteomes" id="UP000027138"/>
    </source>
</evidence>
<sequence length="111" mass="11666">MDPGDLRGWWPEVQWGSGKAAVAPAEATGWRAGAAAVAVAMGDELGETRRLLDRRQRELALHDLAASGAAGSGARRSSEATEVVRLAAWSGSKGWVARSVAVLPEMKTQAQ</sequence>
<accession>A0A067KZX3</accession>
<name>A0A067KZX3_JATCU</name>
<keyword evidence="2" id="KW-1185">Reference proteome</keyword>
<evidence type="ECO:0000313" key="1">
    <source>
        <dbReference type="EMBL" id="KDP37414.1"/>
    </source>
</evidence>
<dbReference type="EMBL" id="KK914404">
    <property type="protein sequence ID" value="KDP37414.1"/>
    <property type="molecule type" value="Genomic_DNA"/>
</dbReference>
<dbReference type="AlphaFoldDB" id="A0A067KZX3"/>
<gene>
    <name evidence="1" type="ORF">JCGZ_08420</name>
</gene>
<dbReference type="Proteomes" id="UP000027138">
    <property type="component" value="Unassembled WGS sequence"/>
</dbReference>
<protein>
    <submittedName>
        <fullName evidence="1">Uncharacterized protein</fullName>
    </submittedName>
</protein>